<keyword evidence="3" id="KW-1185">Reference proteome</keyword>
<dbReference type="AlphaFoldDB" id="A0A8S1E5U8"/>
<evidence type="ECO:0000313" key="3">
    <source>
        <dbReference type="Proteomes" id="UP000494206"/>
    </source>
</evidence>
<organism evidence="2 3">
    <name type="scientific">Caenorhabditis bovis</name>
    <dbReference type="NCBI Taxonomy" id="2654633"/>
    <lineage>
        <taxon>Eukaryota</taxon>
        <taxon>Metazoa</taxon>
        <taxon>Ecdysozoa</taxon>
        <taxon>Nematoda</taxon>
        <taxon>Chromadorea</taxon>
        <taxon>Rhabditida</taxon>
        <taxon>Rhabditina</taxon>
        <taxon>Rhabditomorpha</taxon>
        <taxon>Rhabditoidea</taxon>
        <taxon>Rhabditidae</taxon>
        <taxon>Peloderinae</taxon>
        <taxon>Caenorhabditis</taxon>
    </lineage>
</organism>
<dbReference type="EMBL" id="CADEPM010000001">
    <property type="protein sequence ID" value="CAB3397142.1"/>
    <property type="molecule type" value="Genomic_DNA"/>
</dbReference>
<comment type="caution">
    <text evidence="2">The sequence shown here is derived from an EMBL/GenBank/DDBJ whole genome shotgun (WGS) entry which is preliminary data.</text>
</comment>
<sequence length="110" mass="12871">MKMSRHNSLPSVTTNNLRELWIFEENGIVPGSVPVSSPLPEEELEASEWRMPPDAFLNPADRQRMKNRVPKPQFEQPTENRSRFFTITRAWIDRATKMIHRLTSRCACFN</sequence>
<gene>
    <name evidence="2" type="ORF">CBOVIS_LOCUS606</name>
</gene>
<protein>
    <submittedName>
        <fullName evidence="2">Uncharacterized protein</fullName>
    </submittedName>
</protein>
<proteinExistence type="predicted"/>
<reference evidence="2 3" key="1">
    <citation type="submission" date="2020-04" db="EMBL/GenBank/DDBJ databases">
        <authorList>
            <person name="Laetsch R D."/>
            <person name="Stevens L."/>
            <person name="Kumar S."/>
            <person name="Blaxter L. M."/>
        </authorList>
    </citation>
    <scope>NUCLEOTIDE SEQUENCE [LARGE SCALE GENOMIC DNA]</scope>
</reference>
<accession>A0A8S1E5U8</accession>
<dbReference type="Proteomes" id="UP000494206">
    <property type="component" value="Unassembled WGS sequence"/>
</dbReference>
<feature type="region of interest" description="Disordered" evidence="1">
    <location>
        <begin position="44"/>
        <end position="79"/>
    </location>
</feature>
<evidence type="ECO:0000256" key="1">
    <source>
        <dbReference type="SAM" id="MobiDB-lite"/>
    </source>
</evidence>
<evidence type="ECO:0000313" key="2">
    <source>
        <dbReference type="EMBL" id="CAB3397142.1"/>
    </source>
</evidence>
<name>A0A8S1E5U8_9PELO</name>